<evidence type="ECO:0000313" key="2">
    <source>
        <dbReference type="Proteomes" id="UP000366872"/>
    </source>
</evidence>
<evidence type="ECO:0000313" key="1">
    <source>
        <dbReference type="EMBL" id="VGO14768.1"/>
    </source>
</evidence>
<dbReference type="Proteomes" id="UP000366872">
    <property type="component" value="Unassembled WGS sequence"/>
</dbReference>
<reference evidence="1 2" key="1">
    <citation type="submission" date="2019-04" db="EMBL/GenBank/DDBJ databases">
        <authorList>
            <person name="Van Vliet M D."/>
        </authorList>
    </citation>
    <scope>NUCLEOTIDE SEQUENCE [LARGE SCALE GENOMIC DNA]</scope>
    <source>
        <strain evidence="1 2">F1</strain>
    </source>
</reference>
<dbReference type="AlphaFoldDB" id="A0A6C2U3Y7"/>
<protein>
    <recommendedName>
        <fullName evidence="3">DUF669 domain-containing protein</fullName>
    </recommendedName>
</protein>
<dbReference type="EMBL" id="CAAHFG010000002">
    <property type="protein sequence ID" value="VGO14768.1"/>
    <property type="molecule type" value="Genomic_DNA"/>
</dbReference>
<keyword evidence="2" id="KW-1185">Reference proteome</keyword>
<name>A0A6C2U3Y7_PONDE</name>
<accession>A0A6C2U3Y7</accession>
<gene>
    <name evidence="1" type="ORF">PDESU_03337</name>
</gene>
<evidence type="ECO:0008006" key="3">
    <source>
        <dbReference type="Google" id="ProtNLM"/>
    </source>
</evidence>
<dbReference type="RefSeq" id="WP_136080397.1">
    <property type="nucleotide sequence ID" value="NZ_CAAHFG010000002.1"/>
</dbReference>
<organism evidence="1 2">
    <name type="scientific">Pontiella desulfatans</name>
    <dbReference type="NCBI Taxonomy" id="2750659"/>
    <lineage>
        <taxon>Bacteria</taxon>
        <taxon>Pseudomonadati</taxon>
        <taxon>Kiritimatiellota</taxon>
        <taxon>Kiritimatiellia</taxon>
        <taxon>Kiritimatiellales</taxon>
        <taxon>Pontiellaceae</taxon>
        <taxon>Pontiella</taxon>
    </lineage>
</organism>
<proteinExistence type="predicted"/>
<sequence>MSTQDRELGWDDTIEHDGADFVTLPAGEYAFTVIGFERGRHAGSPKLPPCNKAMLGIEIDGGEKGKATITENLFLHTKTEGLLCAFFRSIGARKSGEKVVMDWGSVVGTTGRAKVAVRSYQKDGETRTINQVQQWLDPKPQGYTEGTF</sequence>